<reference evidence="3 4" key="1">
    <citation type="journal article" date="2024" name="IMA Fungus">
        <title>IMA Genome - F19 : A genome assembly and annotation guide to empower mycologists, including annotated draft genome sequences of Ceratocystis pirilliformis, Diaporthe australafricana, Fusarium ophioides, Paecilomyces lecythidis, and Sporothrix stenoceras.</title>
        <authorList>
            <person name="Aylward J."/>
            <person name="Wilson A.M."/>
            <person name="Visagie C.M."/>
            <person name="Spraker J."/>
            <person name="Barnes I."/>
            <person name="Buitendag C."/>
            <person name="Ceriani C."/>
            <person name="Del Mar Angel L."/>
            <person name="du Plessis D."/>
            <person name="Fuchs T."/>
            <person name="Gasser K."/>
            <person name="Kramer D."/>
            <person name="Li W."/>
            <person name="Munsamy K."/>
            <person name="Piso A."/>
            <person name="Price J.L."/>
            <person name="Sonnekus B."/>
            <person name="Thomas C."/>
            <person name="van der Nest A."/>
            <person name="van Dijk A."/>
            <person name="van Heerden A."/>
            <person name="van Vuuren N."/>
            <person name="Yilmaz N."/>
            <person name="Duong T.A."/>
            <person name="van der Merwe N.A."/>
            <person name="Wingfield M.J."/>
            <person name="Wingfield B.D."/>
        </authorList>
    </citation>
    <scope>NUCLEOTIDE SEQUENCE [LARGE SCALE GENOMIC DNA]</scope>
    <source>
        <strain evidence="3 4">CMW 18167</strain>
    </source>
</reference>
<feature type="signal peptide" evidence="2">
    <location>
        <begin position="1"/>
        <end position="18"/>
    </location>
</feature>
<evidence type="ECO:0000313" key="4">
    <source>
        <dbReference type="Proteomes" id="UP001583193"/>
    </source>
</evidence>
<name>A0ABR3X9V5_9EURO</name>
<comment type="caution">
    <text evidence="3">The sequence shown here is derived from an EMBL/GenBank/DDBJ whole genome shotgun (WGS) entry which is preliminary data.</text>
</comment>
<dbReference type="Proteomes" id="UP001583193">
    <property type="component" value="Unassembled WGS sequence"/>
</dbReference>
<keyword evidence="4" id="KW-1185">Reference proteome</keyword>
<evidence type="ECO:0000256" key="2">
    <source>
        <dbReference type="SAM" id="SignalP"/>
    </source>
</evidence>
<dbReference type="EMBL" id="JAVDPF010000024">
    <property type="protein sequence ID" value="KAL1872516.1"/>
    <property type="molecule type" value="Genomic_DNA"/>
</dbReference>
<evidence type="ECO:0000313" key="3">
    <source>
        <dbReference type="EMBL" id="KAL1872516.1"/>
    </source>
</evidence>
<keyword evidence="2" id="KW-0732">Signal</keyword>
<gene>
    <name evidence="3" type="ORF">Plec18167_006634</name>
</gene>
<feature type="region of interest" description="Disordered" evidence="1">
    <location>
        <begin position="120"/>
        <end position="139"/>
    </location>
</feature>
<evidence type="ECO:0000256" key="1">
    <source>
        <dbReference type="SAM" id="MobiDB-lite"/>
    </source>
</evidence>
<sequence length="139" mass="13752">MKFTSVVAALGALNVAMAAPAGLPGLGDVAGLIPGLPAGLPTPPSGSSLPFPVPSGVVPSSIPTPSGLPFELPGLSEGSGIVRRSFVPRPAKGALPFAEHHHRPLPTGALRAVPQPSGGFPAPTGGFFTKDDVPVTNLA</sequence>
<organism evidence="3 4">
    <name type="scientific">Paecilomyces lecythidis</name>
    <dbReference type="NCBI Taxonomy" id="3004212"/>
    <lineage>
        <taxon>Eukaryota</taxon>
        <taxon>Fungi</taxon>
        <taxon>Dikarya</taxon>
        <taxon>Ascomycota</taxon>
        <taxon>Pezizomycotina</taxon>
        <taxon>Eurotiomycetes</taxon>
        <taxon>Eurotiomycetidae</taxon>
        <taxon>Eurotiales</taxon>
        <taxon>Thermoascaceae</taxon>
        <taxon>Paecilomyces</taxon>
    </lineage>
</organism>
<feature type="chain" id="PRO_5046854044" evidence="2">
    <location>
        <begin position="19"/>
        <end position="139"/>
    </location>
</feature>
<proteinExistence type="predicted"/>
<accession>A0ABR3X9V5</accession>
<protein>
    <submittedName>
        <fullName evidence="3">Uncharacterized protein</fullName>
    </submittedName>
</protein>